<evidence type="ECO:0000259" key="1">
    <source>
        <dbReference type="Pfam" id="PF02525"/>
    </source>
</evidence>
<dbReference type="Pfam" id="PF02525">
    <property type="entry name" value="Flavodoxin_2"/>
    <property type="match status" value="1"/>
</dbReference>
<dbReference type="PANTHER" id="PTHR43741">
    <property type="entry name" value="FMN-DEPENDENT NADH-AZOREDUCTASE 1"/>
    <property type="match status" value="1"/>
</dbReference>
<dbReference type="InterPro" id="IPR029039">
    <property type="entry name" value="Flavoprotein-like_sf"/>
</dbReference>
<sequence>MSYLLRVSVSLRGEKSWSLKLRDEFTEQFLALHPGVEVRDRHTFPIPHLSLVEMVAGQTRVADQTPDQVAAFALGNELSEEVLNASAIVISTPMNNWGPPSSLKAWFDRIINAKTYYREIPAFKGIPITFIVASGGIFSFSDTTKHDHLRPLLVECVTRLGADDYMFVNCDPTIPLDAKELASDAPESGYLRAQREIPPAAARIRQ</sequence>
<evidence type="ECO:0000313" key="4">
    <source>
        <dbReference type="EMBL" id="CAB5075242.1"/>
    </source>
</evidence>
<protein>
    <submittedName>
        <fullName evidence="2">Unannotated protein</fullName>
    </submittedName>
</protein>
<dbReference type="Gene3D" id="3.40.50.360">
    <property type="match status" value="1"/>
</dbReference>
<dbReference type="InterPro" id="IPR050104">
    <property type="entry name" value="FMN-dep_NADH:Q_OxRdtase_AzoR1"/>
</dbReference>
<name>A0A6J6P1Q6_9ZZZZ</name>
<evidence type="ECO:0000313" key="2">
    <source>
        <dbReference type="EMBL" id="CAB4690524.1"/>
    </source>
</evidence>
<feature type="domain" description="Flavodoxin-like fold" evidence="1">
    <location>
        <begin position="4"/>
        <end position="177"/>
    </location>
</feature>
<accession>A0A6J6P1Q6</accession>
<proteinExistence type="predicted"/>
<dbReference type="EMBL" id="CAFBRC010000041">
    <property type="protein sequence ID" value="CAB5075242.1"/>
    <property type="molecule type" value="Genomic_DNA"/>
</dbReference>
<dbReference type="EMBL" id="CAFBAA010000004">
    <property type="protein sequence ID" value="CAB4840897.1"/>
    <property type="molecule type" value="Genomic_DNA"/>
</dbReference>
<dbReference type="AlphaFoldDB" id="A0A6J6P1Q6"/>
<dbReference type="SUPFAM" id="SSF52218">
    <property type="entry name" value="Flavoproteins"/>
    <property type="match status" value="1"/>
</dbReference>
<dbReference type="InterPro" id="IPR003680">
    <property type="entry name" value="Flavodoxin_fold"/>
</dbReference>
<dbReference type="EMBL" id="CAEZXB010000067">
    <property type="protein sequence ID" value="CAB4690524.1"/>
    <property type="molecule type" value="Genomic_DNA"/>
</dbReference>
<reference evidence="2" key="1">
    <citation type="submission" date="2020-05" db="EMBL/GenBank/DDBJ databases">
        <authorList>
            <person name="Chiriac C."/>
            <person name="Salcher M."/>
            <person name="Ghai R."/>
            <person name="Kavagutti S V."/>
        </authorList>
    </citation>
    <scope>NUCLEOTIDE SEQUENCE</scope>
</reference>
<organism evidence="2">
    <name type="scientific">freshwater metagenome</name>
    <dbReference type="NCBI Taxonomy" id="449393"/>
    <lineage>
        <taxon>unclassified sequences</taxon>
        <taxon>metagenomes</taxon>
        <taxon>ecological metagenomes</taxon>
    </lineage>
</organism>
<gene>
    <name evidence="2" type="ORF">UFOPK2342_01742</name>
    <name evidence="3" type="ORF">UFOPK3266_00257</name>
    <name evidence="4" type="ORF">UFOPK4367_00752</name>
</gene>
<evidence type="ECO:0000313" key="3">
    <source>
        <dbReference type="EMBL" id="CAB4840897.1"/>
    </source>
</evidence>
<dbReference type="PANTHER" id="PTHR43741:SF4">
    <property type="entry name" value="FMN-DEPENDENT NADH:QUINONE OXIDOREDUCTASE"/>
    <property type="match status" value="1"/>
</dbReference>